<dbReference type="AlphaFoldDB" id="A0AAV7LMG8"/>
<name>A0AAV7LMG8_PLEWA</name>
<evidence type="ECO:0000313" key="2">
    <source>
        <dbReference type="Proteomes" id="UP001066276"/>
    </source>
</evidence>
<organism evidence="1 2">
    <name type="scientific">Pleurodeles waltl</name>
    <name type="common">Iberian ribbed newt</name>
    <dbReference type="NCBI Taxonomy" id="8319"/>
    <lineage>
        <taxon>Eukaryota</taxon>
        <taxon>Metazoa</taxon>
        <taxon>Chordata</taxon>
        <taxon>Craniata</taxon>
        <taxon>Vertebrata</taxon>
        <taxon>Euteleostomi</taxon>
        <taxon>Amphibia</taxon>
        <taxon>Batrachia</taxon>
        <taxon>Caudata</taxon>
        <taxon>Salamandroidea</taxon>
        <taxon>Salamandridae</taxon>
        <taxon>Pleurodelinae</taxon>
        <taxon>Pleurodeles</taxon>
    </lineage>
</organism>
<dbReference type="EMBL" id="JANPWB010000015">
    <property type="protein sequence ID" value="KAJ1092213.1"/>
    <property type="molecule type" value="Genomic_DNA"/>
</dbReference>
<comment type="caution">
    <text evidence="1">The sequence shown here is derived from an EMBL/GenBank/DDBJ whole genome shotgun (WGS) entry which is preliminary data.</text>
</comment>
<accession>A0AAV7LMG8</accession>
<evidence type="ECO:0000313" key="1">
    <source>
        <dbReference type="EMBL" id="KAJ1092213.1"/>
    </source>
</evidence>
<protein>
    <submittedName>
        <fullName evidence="1">Uncharacterized protein</fullName>
    </submittedName>
</protein>
<sequence>MLYTTAHGTPTFANLPEVLKQIQDEYGAAQALDLGMQLMSNFTTVSSIILRHQRVGIHVKGNTLADEAANSAVAMASVAAVTRSKLKVDDETLEAVAASADGMSFPKAYPSKYFYRMAGLFDAQVTIPGVGV</sequence>
<keyword evidence="2" id="KW-1185">Reference proteome</keyword>
<dbReference type="Proteomes" id="UP001066276">
    <property type="component" value="Chromosome 11"/>
</dbReference>
<reference evidence="1" key="1">
    <citation type="journal article" date="2022" name="bioRxiv">
        <title>Sequencing and chromosome-scale assembly of the giantPleurodeles waltlgenome.</title>
        <authorList>
            <person name="Brown T."/>
            <person name="Elewa A."/>
            <person name="Iarovenko S."/>
            <person name="Subramanian E."/>
            <person name="Araus A.J."/>
            <person name="Petzold A."/>
            <person name="Susuki M."/>
            <person name="Suzuki K.-i.T."/>
            <person name="Hayashi T."/>
            <person name="Toyoda A."/>
            <person name="Oliveira C."/>
            <person name="Osipova E."/>
            <person name="Leigh N.D."/>
            <person name="Simon A."/>
            <person name="Yun M.H."/>
        </authorList>
    </citation>
    <scope>NUCLEOTIDE SEQUENCE</scope>
    <source>
        <strain evidence="1">20211129_DDA</strain>
        <tissue evidence="1">Liver</tissue>
    </source>
</reference>
<gene>
    <name evidence="1" type="ORF">NDU88_005325</name>
</gene>
<proteinExistence type="predicted"/>